<feature type="domain" description="Nose resistant-to-fluoxetine protein N-terminal" evidence="3">
    <location>
        <begin position="24"/>
        <end position="134"/>
    </location>
</feature>
<feature type="transmembrane region" description="Helical" evidence="1">
    <location>
        <begin position="170"/>
        <end position="191"/>
    </location>
</feature>
<name>A0ABM1JIN2_GEKJA</name>
<dbReference type="PANTHER" id="PTHR11161:SF0">
    <property type="entry name" value="O-ACYLTRANSFERASE LIKE PROTEIN"/>
    <property type="match status" value="1"/>
</dbReference>
<feature type="transmembrane region" description="Helical" evidence="1">
    <location>
        <begin position="439"/>
        <end position="461"/>
    </location>
</feature>
<feature type="transmembrane region" description="Helical" evidence="1">
    <location>
        <begin position="409"/>
        <end position="427"/>
    </location>
</feature>
<dbReference type="InterPro" id="IPR006621">
    <property type="entry name" value="Nose-resist-to-fluoxetine_N"/>
</dbReference>
<keyword evidence="1" id="KW-0812">Transmembrane</keyword>
<dbReference type="InterPro" id="IPR052728">
    <property type="entry name" value="O2_lipid_transport_reg"/>
</dbReference>
<dbReference type="Proteomes" id="UP000694871">
    <property type="component" value="Unplaced"/>
</dbReference>
<keyword evidence="2" id="KW-0732">Signal</keyword>
<keyword evidence="1" id="KW-1133">Transmembrane helix</keyword>
<keyword evidence="1" id="KW-0472">Membrane</keyword>
<accession>A0ABM1JIN2</accession>
<dbReference type="PANTHER" id="PTHR11161">
    <property type="entry name" value="O-ACYLTRANSFERASE"/>
    <property type="match status" value="1"/>
</dbReference>
<dbReference type="GeneID" id="107105805"/>
<evidence type="ECO:0000259" key="3">
    <source>
        <dbReference type="SMART" id="SM00703"/>
    </source>
</evidence>
<feature type="transmembrane region" description="Helical" evidence="1">
    <location>
        <begin position="253"/>
        <end position="275"/>
    </location>
</feature>
<dbReference type="Pfam" id="PF20146">
    <property type="entry name" value="NRF"/>
    <property type="match status" value="1"/>
</dbReference>
<feature type="transmembrane region" description="Helical" evidence="1">
    <location>
        <begin position="373"/>
        <end position="397"/>
    </location>
</feature>
<feature type="transmembrane region" description="Helical" evidence="1">
    <location>
        <begin position="203"/>
        <end position="219"/>
    </location>
</feature>
<sequence length="480" mass="54065">MEAPMLKLLLLALLPYVSSAGNLSRGCREDVAAFLSDLNAPNPKAYAVRMYDSVGKLGSNILSGNTDRLGCYSECVSVEAPSGRFRGQYCKLQVQQDSIDYYSGVCVPSSCSDEDVTELAILESFSRLAGKASQGCLLGSRRDQSPESPMDYFRTHQSDGGLAEFRLQPLHMYSVCLLVGLYSVVPWRALWEPSKLQVDNCRRVWWANLLLINNLIAGTESCNGWTWYLANDFQFYLTTPLLVFFYTRSKRALMALGTFLFLATFTVTALLSLFYRLPVANPRDMRETSTVMYFMEYYSKPYCRYGPFLVGILLGLFTYQQPTPVLRTKTQASLGWLCAMFSMFMVVTLAYTLEASLDAYSLSVALYQAVHRTVWAAAVGWIIFACEEGFGGFINWLLSWGIWAVVAKISYACYLAHPMLILLYNGLQETLMHYSDINMFYLFLGHCLMTFVVGLALTVMIEMPLQELKQSCGNRRVVPL</sequence>
<protein>
    <submittedName>
        <fullName evidence="5">Nose resistant to fluoxetine protein 6-like</fullName>
    </submittedName>
</protein>
<dbReference type="SMART" id="SM00703">
    <property type="entry name" value="NRF"/>
    <property type="match status" value="1"/>
</dbReference>
<evidence type="ECO:0000313" key="4">
    <source>
        <dbReference type="Proteomes" id="UP000694871"/>
    </source>
</evidence>
<proteinExistence type="predicted"/>
<organism evidence="4 5">
    <name type="scientific">Gekko japonicus</name>
    <name type="common">Schlegel's Japanese gecko</name>
    <dbReference type="NCBI Taxonomy" id="146911"/>
    <lineage>
        <taxon>Eukaryota</taxon>
        <taxon>Metazoa</taxon>
        <taxon>Chordata</taxon>
        <taxon>Craniata</taxon>
        <taxon>Vertebrata</taxon>
        <taxon>Euteleostomi</taxon>
        <taxon>Lepidosauria</taxon>
        <taxon>Squamata</taxon>
        <taxon>Bifurcata</taxon>
        <taxon>Gekkota</taxon>
        <taxon>Gekkonidae</taxon>
        <taxon>Gekkoninae</taxon>
        <taxon>Gekko</taxon>
    </lineage>
</organism>
<dbReference type="Pfam" id="PF01757">
    <property type="entry name" value="Acyl_transf_3"/>
    <property type="match status" value="1"/>
</dbReference>
<keyword evidence="4" id="KW-1185">Reference proteome</keyword>
<dbReference type="RefSeq" id="XP_015261319.1">
    <property type="nucleotide sequence ID" value="XM_015405833.1"/>
</dbReference>
<feature type="transmembrane region" description="Helical" evidence="1">
    <location>
        <begin position="225"/>
        <end position="246"/>
    </location>
</feature>
<dbReference type="InterPro" id="IPR002656">
    <property type="entry name" value="Acyl_transf_3_dom"/>
</dbReference>
<feature type="transmembrane region" description="Helical" evidence="1">
    <location>
        <begin position="305"/>
        <end position="322"/>
    </location>
</feature>
<feature type="signal peptide" evidence="2">
    <location>
        <begin position="1"/>
        <end position="20"/>
    </location>
</feature>
<reference evidence="5" key="1">
    <citation type="submission" date="2025-08" db="UniProtKB">
        <authorList>
            <consortium name="RefSeq"/>
        </authorList>
    </citation>
    <scope>IDENTIFICATION</scope>
</reference>
<evidence type="ECO:0000256" key="1">
    <source>
        <dbReference type="SAM" id="Phobius"/>
    </source>
</evidence>
<evidence type="ECO:0000256" key="2">
    <source>
        <dbReference type="SAM" id="SignalP"/>
    </source>
</evidence>
<feature type="chain" id="PRO_5046571055" evidence="2">
    <location>
        <begin position="21"/>
        <end position="480"/>
    </location>
</feature>
<gene>
    <name evidence="5" type="primary">LOC107105805</name>
</gene>
<evidence type="ECO:0000313" key="5">
    <source>
        <dbReference type="RefSeq" id="XP_015261319.1"/>
    </source>
</evidence>
<feature type="transmembrane region" description="Helical" evidence="1">
    <location>
        <begin position="334"/>
        <end position="353"/>
    </location>
</feature>